<keyword evidence="8" id="KW-0677">Repeat</keyword>
<dbReference type="SMART" id="SM00360">
    <property type="entry name" value="RRM"/>
    <property type="match status" value="2"/>
</dbReference>
<protein>
    <recommendedName>
        <fullName evidence="16">Probable cytosolic iron-sulfur protein assembly protein CIAO1 homolog</fullName>
    </recommendedName>
</protein>
<evidence type="ECO:0000259" key="23">
    <source>
        <dbReference type="PROSITE" id="PS50199"/>
    </source>
</evidence>
<dbReference type="GO" id="GO:0007034">
    <property type="term" value="P:vacuolar transport"/>
    <property type="evidence" value="ECO:0007669"/>
    <property type="project" value="InterPro"/>
</dbReference>
<organism evidence="25 26">
    <name type="scientific">Perkinsus chesapeaki</name>
    <name type="common">Clam parasite</name>
    <name type="synonym">Perkinsus andrewsi</name>
    <dbReference type="NCBI Taxonomy" id="330153"/>
    <lineage>
        <taxon>Eukaryota</taxon>
        <taxon>Sar</taxon>
        <taxon>Alveolata</taxon>
        <taxon>Perkinsozoa</taxon>
        <taxon>Perkinsea</taxon>
        <taxon>Perkinsida</taxon>
        <taxon>Perkinsidae</taxon>
        <taxon>Perkinsus</taxon>
    </lineage>
</organism>
<dbReference type="Gene3D" id="2.30.30.380">
    <property type="entry name" value="Zn-finger domain of Sec23/24"/>
    <property type="match status" value="1"/>
</dbReference>
<dbReference type="SMART" id="SM01326">
    <property type="entry name" value="PTEN_C2"/>
    <property type="match status" value="1"/>
</dbReference>
<feature type="compositionally biased region" description="Low complexity" evidence="20">
    <location>
        <begin position="1562"/>
        <end position="1575"/>
    </location>
</feature>
<dbReference type="Gene3D" id="3.40.1280.30">
    <property type="match status" value="1"/>
</dbReference>
<dbReference type="CDD" id="cd00200">
    <property type="entry name" value="WD40"/>
    <property type="match status" value="1"/>
</dbReference>
<dbReference type="Gene3D" id="2.130.10.10">
    <property type="entry name" value="YVTN repeat-like/Quinoprotein amine dehydrogenase"/>
    <property type="match status" value="1"/>
</dbReference>
<evidence type="ECO:0000256" key="5">
    <source>
        <dbReference type="ARBA" id="ARBA00022695"/>
    </source>
</evidence>
<dbReference type="InterPro" id="IPR036443">
    <property type="entry name" value="Znf_RanBP2_sf"/>
</dbReference>
<keyword evidence="11" id="KW-0862">Zinc</keyword>
<dbReference type="PROSITE" id="PS50173">
    <property type="entry name" value="UMUC"/>
    <property type="match status" value="1"/>
</dbReference>
<dbReference type="InterPro" id="IPR000504">
    <property type="entry name" value="RRM_dom"/>
</dbReference>
<dbReference type="GO" id="GO:0008270">
    <property type="term" value="F:zinc ion binding"/>
    <property type="evidence" value="ECO:0007669"/>
    <property type="project" value="UniProtKB-KW"/>
</dbReference>
<feature type="region of interest" description="Disordered" evidence="20">
    <location>
        <begin position="1196"/>
        <end position="1216"/>
    </location>
</feature>
<feature type="domain" description="RRM" evidence="21">
    <location>
        <begin position="1846"/>
        <end position="1927"/>
    </location>
</feature>
<dbReference type="SUPFAM" id="SSF50978">
    <property type="entry name" value="WD40 repeat-like"/>
    <property type="match status" value="1"/>
</dbReference>
<keyword evidence="17" id="KW-0694">RNA-binding</keyword>
<feature type="region of interest" description="Disordered" evidence="20">
    <location>
        <begin position="1260"/>
        <end position="1356"/>
    </location>
</feature>
<dbReference type="InterPro" id="IPR036322">
    <property type="entry name" value="WD40_repeat_dom_sf"/>
</dbReference>
<feature type="region of interest" description="Disordered" evidence="20">
    <location>
        <begin position="551"/>
        <end position="599"/>
    </location>
</feature>
<dbReference type="OrthoDB" id="1747274at2759"/>
<dbReference type="InterPro" id="IPR028608">
    <property type="entry name" value="CIAO1/Cia1"/>
</dbReference>
<feature type="domain" description="UmuC" evidence="22">
    <location>
        <begin position="695"/>
        <end position="884"/>
    </location>
</feature>
<dbReference type="SUPFAM" id="SSF100879">
    <property type="entry name" value="Lesion bypass DNA polymerase (Y-family), little finger domain"/>
    <property type="match status" value="1"/>
</dbReference>
<dbReference type="SMART" id="SM00320">
    <property type="entry name" value="WD40"/>
    <property type="match status" value="6"/>
</dbReference>
<evidence type="ECO:0000256" key="10">
    <source>
        <dbReference type="ARBA" id="ARBA00022771"/>
    </source>
</evidence>
<dbReference type="Pfam" id="PF00400">
    <property type="entry name" value="WD40"/>
    <property type="match status" value="3"/>
</dbReference>
<dbReference type="PROSITE" id="PS50082">
    <property type="entry name" value="WD_REPEATS_2"/>
    <property type="match status" value="4"/>
</dbReference>
<evidence type="ECO:0000256" key="15">
    <source>
        <dbReference type="ARBA" id="ARBA00049244"/>
    </source>
</evidence>
<keyword evidence="3" id="KW-0808">Transferase</keyword>
<feature type="compositionally biased region" description="Basic and acidic residues" evidence="20">
    <location>
        <begin position="2777"/>
        <end position="2788"/>
    </location>
</feature>
<keyword evidence="1 18" id="KW-0853">WD repeat</keyword>
<keyword evidence="9" id="KW-0227">DNA damage</keyword>
<feature type="region of interest" description="Disordered" evidence="20">
    <location>
        <begin position="2757"/>
        <end position="2806"/>
    </location>
</feature>
<evidence type="ECO:0000256" key="1">
    <source>
        <dbReference type="ARBA" id="ARBA00022574"/>
    </source>
</evidence>
<dbReference type="GO" id="GO:0003723">
    <property type="term" value="F:RNA binding"/>
    <property type="evidence" value="ECO:0007669"/>
    <property type="project" value="UniProtKB-UniRule"/>
</dbReference>
<feature type="domain" description="RRM" evidence="21">
    <location>
        <begin position="1641"/>
        <end position="1722"/>
    </location>
</feature>
<feature type="compositionally biased region" description="Acidic residues" evidence="20">
    <location>
        <begin position="1151"/>
        <end position="1172"/>
    </location>
</feature>
<evidence type="ECO:0000256" key="20">
    <source>
        <dbReference type="SAM" id="MobiDB-lite"/>
    </source>
</evidence>
<evidence type="ECO:0000259" key="21">
    <source>
        <dbReference type="PROSITE" id="PS50102"/>
    </source>
</evidence>
<dbReference type="PROSITE" id="PS50294">
    <property type="entry name" value="WD_REPEATS_REGION"/>
    <property type="match status" value="3"/>
</dbReference>
<evidence type="ECO:0000259" key="22">
    <source>
        <dbReference type="PROSITE" id="PS50173"/>
    </source>
</evidence>
<dbReference type="InterPro" id="IPR050116">
    <property type="entry name" value="DNA_polymerase-Y"/>
</dbReference>
<keyword evidence="4" id="KW-0949">S-adenosyl-L-methionine</keyword>
<feature type="repeat" description="WD" evidence="18">
    <location>
        <begin position="2099"/>
        <end position="2132"/>
    </location>
</feature>
<reference evidence="25 26" key="1">
    <citation type="submission" date="2020-04" db="EMBL/GenBank/DDBJ databases">
        <title>Perkinsus chesapeaki whole genome sequence.</title>
        <authorList>
            <person name="Bogema D.R."/>
        </authorList>
    </citation>
    <scope>NUCLEOTIDE SEQUENCE [LARGE SCALE GENOMIC DNA]</scope>
    <source>
        <strain evidence="25">ATCC PRA-425</strain>
    </source>
</reference>
<dbReference type="InterPro" id="IPR014020">
    <property type="entry name" value="Tensin_C2-dom"/>
</dbReference>
<feature type="region of interest" description="Disordered" evidence="20">
    <location>
        <begin position="1558"/>
        <end position="1630"/>
    </location>
</feature>
<feature type="region of interest" description="Disordered" evidence="20">
    <location>
        <begin position="445"/>
        <end position="520"/>
    </location>
</feature>
<evidence type="ECO:0000256" key="14">
    <source>
        <dbReference type="ARBA" id="ARBA00023204"/>
    </source>
</evidence>
<dbReference type="SUPFAM" id="SSF56672">
    <property type="entry name" value="DNA/RNA polymerases"/>
    <property type="match status" value="1"/>
</dbReference>
<dbReference type="InterPro" id="IPR017961">
    <property type="entry name" value="DNA_pol_Y-fam_little_finger"/>
</dbReference>
<dbReference type="Pfam" id="PF00817">
    <property type="entry name" value="IMS"/>
    <property type="match status" value="1"/>
</dbReference>
<evidence type="ECO:0000313" key="25">
    <source>
        <dbReference type="EMBL" id="KAF4676721.1"/>
    </source>
</evidence>
<keyword evidence="26" id="KW-1185">Reference proteome</keyword>
<feature type="repeat" description="WD" evidence="18">
    <location>
        <begin position="2036"/>
        <end position="2068"/>
    </location>
</feature>
<dbReference type="InterPro" id="IPR028564">
    <property type="entry name" value="MT_TRM10-typ"/>
</dbReference>
<dbReference type="InterPro" id="IPR015943">
    <property type="entry name" value="WD40/YVTN_repeat-like_dom_sf"/>
</dbReference>
<evidence type="ECO:0000256" key="19">
    <source>
        <dbReference type="PROSITE-ProRule" id="PRU00322"/>
    </source>
</evidence>
<dbReference type="HAMAP" id="MF_03037">
    <property type="entry name" value="ciao1"/>
    <property type="match status" value="1"/>
</dbReference>
<keyword evidence="14" id="KW-0234">DNA repair</keyword>
<dbReference type="PROSITE" id="PS50199">
    <property type="entry name" value="ZF_RANBP2_2"/>
    <property type="match status" value="1"/>
</dbReference>
<name>A0A7J6N0U3_PERCH</name>
<dbReference type="Pfam" id="PF15305">
    <property type="entry name" value="IFT43"/>
    <property type="match status" value="1"/>
</dbReference>
<dbReference type="GO" id="GO:0003684">
    <property type="term" value="F:damaged DNA binding"/>
    <property type="evidence" value="ECO:0007669"/>
    <property type="project" value="InterPro"/>
</dbReference>
<feature type="compositionally biased region" description="Basic and acidic residues" evidence="20">
    <location>
        <begin position="478"/>
        <end position="491"/>
    </location>
</feature>
<dbReference type="GO" id="GO:0003887">
    <property type="term" value="F:DNA-directed DNA polymerase activity"/>
    <property type="evidence" value="ECO:0007669"/>
    <property type="project" value="UniProtKB-KW"/>
</dbReference>
<dbReference type="GO" id="GO:0006281">
    <property type="term" value="P:DNA repair"/>
    <property type="evidence" value="ECO:0007669"/>
    <property type="project" value="UniProtKB-KW"/>
</dbReference>
<accession>A0A7J6N0U3</accession>
<dbReference type="InterPro" id="IPR038459">
    <property type="entry name" value="MT_TRM10-typ_sf"/>
</dbReference>
<comment type="similarity">
    <text evidence="16">Belongs to the WD repeat CIA1 family.</text>
</comment>
<keyword evidence="10 19" id="KW-0863">Zinc-finger</keyword>
<dbReference type="InterPro" id="IPR001680">
    <property type="entry name" value="WD40_rpt"/>
</dbReference>
<feature type="domain" description="RanBP2-type" evidence="23">
    <location>
        <begin position="1073"/>
        <end position="1102"/>
    </location>
</feature>
<dbReference type="CDD" id="cd00590">
    <property type="entry name" value="RRM_SF"/>
    <property type="match status" value="1"/>
</dbReference>
<dbReference type="PROSITE" id="PS01358">
    <property type="entry name" value="ZF_RANBP2_1"/>
    <property type="match status" value="1"/>
</dbReference>
<evidence type="ECO:0000256" key="11">
    <source>
        <dbReference type="ARBA" id="ARBA00022833"/>
    </source>
</evidence>
<comment type="caution">
    <text evidence="25">The sequence shown here is derived from an EMBL/GenBank/DDBJ whole genome shotgun (WGS) entry which is preliminary data.</text>
</comment>
<feature type="compositionally biased region" description="Low complexity" evidence="20">
    <location>
        <begin position="1276"/>
        <end position="1295"/>
    </location>
</feature>
<gene>
    <name evidence="25" type="primary">CIAO1</name>
    <name evidence="25" type="ORF">FOL47_005438</name>
</gene>
<dbReference type="Gene3D" id="3.40.1170.60">
    <property type="match status" value="1"/>
</dbReference>
<evidence type="ECO:0000259" key="24">
    <source>
        <dbReference type="PROSITE" id="PS51675"/>
    </source>
</evidence>
<keyword evidence="2" id="KW-0489">Methyltransferase</keyword>
<dbReference type="CDD" id="cd18089">
    <property type="entry name" value="SPOUT_Trm10-like"/>
    <property type="match status" value="1"/>
</dbReference>
<dbReference type="Pfam" id="PF03357">
    <property type="entry name" value="Snf7"/>
    <property type="match status" value="1"/>
</dbReference>
<dbReference type="Proteomes" id="UP000591131">
    <property type="component" value="Unassembled WGS sequence"/>
</dbReference>
<evidence type="ECO:0000256" key="7">
    <source>
        <dbReference type="ARBA" id="ARBA00022723"/>
    </source>
</evidence>
<dbReference type="InterPro" id="IPR043502">
    <property type="entry name" value="DNA/RNA_pol_sf"/>
</dbReference>
<feature type="repeat" description="WD" evidence="18">
    <location>
        <begin position="2300"/>
        <end position="2337"/>
    </location>
</feature>
<dbReference type="PROSITE" id="PS51675">
    <property type="entry name" value="SAM_MT_TRM10"/>
    <property type="match status" value="1"/>
</dbReference>
<keyword evidence="13" id="KW-0239">DNA-directed DNA polymerase</keyword>
<keyword evidence="5" id="KW-0548">Nucleotidyltransferase</keyword>
<dbReference type="InterPro" id="IPR043128">
    <property type="entry name" value="Rev_trsase/Diguanyl_cyclase"/>
</dbReference>
<keyword evidence="7" id="KW-0479">Metal-binding</keyword>
<dbReference type="GO" id="GO:0008168">
    <property type="term" value="F:methyltransferase activity"/>
    <property type="evidence" value="ECO:0007669"/>
    <property type="project" value="UniProtKB-KW"/>
</dbReference>
<dbReference type="Gene3D" id="1.10.150.810">
    <property type="match status" value="1"/>
</dbReference>
<evidence type="ECO:0000256" key="2">
    <source>
        <dbReference type="ARBA" id="ARBA00022603"/>
    </source>
</evidence>
<feature type="domain" description="SAM-dependent MTase TRM10-type" evidence="24">
    <location>
        <begin position="1359"/>
        <end position="1562"/>
    </location>
</feature>
<feature type="compositionally biased region" description="Basic residues" evidence="20">
    <location>
        <begin position="453"/>
        <end position="467"/>
    </location>
</feature>
<dbReference type="InterPro" id="IPR001876">
    <property type="entry name" value="Znf_RanBP2"/>
</dbReference>
<dbReference type="PROSITE" id="PS50102">
    <property type="entry name" value="RRM"/>
    <property type="match status" value="2"/>
</dbReference>
<comment type="function">
    <text evidence="16">Essential component of the cytosolic iron-sulfur (Fe/S) protein assembly machinery. Required for the maturation of extramitochondrial Fe/S proteins.</text>
</comment>
<dbReference type="GO" id="GO:0030991">
    <property type="term" value="C:intraciliary transport particle A"/>
    <property type="evidence" value="ECO:0007669"/>
    <property type="project" value="InterPro"/>
</dbReference>
<dbReference type="GO" id="GO:0042276">
    <property type="term" value="P:error-prone translesion synthesis"/>
    <property type="evidence" value="ECO:0007669"/>
    <property type="project" value="TreeGrafter"/>
</dbReference>
<comment type="catalytic activity">
    <reaction evidence="15">
        <text>DNA(n) + a 2'-deoxyribonucleoside 5'-triphosphate = DNA(n+1) + diphosphate</text>
        <dbReference type="Rhea" id="RHEA:22508"/>
        <dbReference type="Rhea" id="RHEA-COMP:17339"/>
        <dbReference type="Rhea" id="RHEA-COMP:17340"/>
        <dbReference type="ChEBI" id="CHEBI:33019"/>
        <dbReference type="ChEBI" id="CHEBI:61560"/>
        <dbReference type="ChEBI" id="CHEBI:173112"/>
        <dbReference type="EC" id="2.7.7.7"/>
    </reaction>
</comment>
<feature type="repeat" description="WD" evidence="18">
    <location>
        <begin position="1987"/>
        <end position="2021"/>
    </location>
</feature>
<dbReference type="InterPro" id="IPR022880">
    <property type="entry name" value="DNApol_IV"/>
</dbReference>
<dbReference type="GO" id="GO:0097361">
    <property type="term" value="C:cytosolic [4Fe-4S] assembly targeting complex"/>
    <property type="evidence" value="ECO:0007669"/>
    <property type="project" value="InterPro"/>
</dbReference>
<dbReference type="Gene3D" id="3.30.1490.100">
    <property type="entry name" value="DNA polymerase, Y-family, little finger domain"/>
    <property type="match status" value="1"/>
</dbReference>
<dbReference type="PANTHER" id="PTHR11076:SF33">
    <property type="entry name" value="DNA POLYMERASE KAPPA"/>
    <property type="match status" value="1"/>
</dbReference>
<dbReference type="InterPro" id="IPR035979">
    <property type="entry name" value="RBD_domain_sf"/>
</dbReference>
<dbReference type="Pfam" id="PF11799">
    <property type="entry name" value="IMS_C"/>
    <property type="match status" value="1"/>
</dbReference>
<dbReference type="SUPFAM" id="SSF90209">
    <property type="entry name" value="Ran binding protein zinc finger-like"/>
    <property type="match status" value="1"/>
</dbReference>
<dbReference type="CDD" id="cd03586">
    <property type="entry name" value="PolY_Pol_IV_kappa"/>
    <property type="match status" value="1"/>
</dbReference>
<feature type="region of interest" description="Disordered" evidence="20">
    <location>
        <begin position="1150"/>
        <end position="1178"/>
    </location>
</feature>
<dbReference type="Pfam" id="PF00076">
    <property type="entry name" value="RRM_1"/>
    <property type="match status" value="2"/>
</dbReference>
<dbReference type="InterPro" id="IPR036775">
    <property type="entry name" value="DNA_pol_Y-fam_lit_finger_sf"/>
</dbReference>
<dbReference type="SUPFAM" id="SSF54928">
    <property type="entry name" value="RNA-binding domain, RBD"/>
    <property type="match status" value="2"/>
</dbReference>
<dbReference type="InterPro" id="IPR005024">
    <property type="entry name" value="Snf7_fam"/>
</dbReference>
<evidence type="ECO:0000256" key="12">
    <source>
        <dbReference type="ARBA" id="ARBA00022842"/>
    </source>
</evidence>
<dbReference type="EMBL" id="JAAPAO010000030">
    <property type="protein sequence ID" value="KAF4676721.1"/>
    <property type="molecule type" value="Genomic_DNA"/>
</dbReference>
<evidence type="ECO:0000256" key="8">
    <source>
        <dbReference type="ARBA" id="ARBA00022737"/>
    </source>
</evidence>
<dbReference type="PANTHER" id="PTHR11076">
    <property type="entry name" value="DNA REPAIR POLYMERASE UMUC / TRANSFERASE FAMILY MEMBER"/>
    <property type="match status" value="1"/>
</dbReference>
<dbReference type="FunFam" id="3.30.1490.100:FF:000004">
    <property type="entry name" value="DNA polymerase IV"/>
    <property type="match status" value="1"/>
</dbReference>
<keyword evidence="6" id="KW-0235">DNA replication</keyword>
<keyword evidence="12" id="KW-0460">Magnesium</keyword>
<dbReference type="SMART" id="SM00547">
    <property type="entry name" value="ZnF_RBZ"/>
    <property type="match status" value="1"/>
</dbReference>
<sequence length="2806" mass="307174">MSGPEEATDHAGTWNALWKSGQDLAAALQSQTQEVAAKIQSQAHDLAEQVSSKEWRGKVTTAVQQATETIQRKASSSSPIEKPIKRNTVIKLASRVYIIPFPEKHRVAAMSAALPDNCKIFNMSERTYDTAEMFPSTSVSIVDVAFPGLPYPPLVKMAEICLQTEQWLNEDSNRCVALHCIPSGLPTRTLVVSACLLYWLFPGEYSHPLEAVPKVCKSLPLKEEDLLPSQRRYLSNFYRCVSSRRSVSEDSISDSGSEESSYLTPLPVNMNIVKIIVKANDKCDSDSTPLANPSSKVGWRPYLDLWQQGRKLYSSWEAIGDDSVPAKRSRVDEPVLTFTIPNGGITVSNDVILRLRTYPGPHTVFRVPLSCPGVLYHDKVGRIRLSRADLDGGVLSAFVDDVEVVVSFDDTEVDEDNPAIQHARQVLADCRSSLVRHYTEDVTKSNGAVVGGRRPRSKSNGKGHRSKEGRSSSGTPKDGSKAKARVVEKDVLPPPRPANGVDSGVVTATGSPVKDFMPDEEAMRGMDMSAEDAELGIDDLYGLMAADDSWGAQPAAADDDDDDDGSMTSESAASRRRLSSVDNFDSMEDINGSSSSSGSIREDEVSHLYVFTAHKGGMDNVDKKLQLQVIEEMSKNSSHHEAAIRRDKKVNERIEVIKSVVAAMTGQERQQREAEAQSIIANARKHCACDSERWCCVVDMDMFYAAVEIRDDPKLRDVPLAVGGESMISTANYVARKYGVRAAMPGFIARELCKRQGVELKFKPVDMPRYQAASALFKDAVSIYGPMRMLSLDEAYIDITGSVRELAVESDKAEEAAAGELVMRMRREVYEKTNGLTCSAGIAKGCFRLAKMGSDVNKPDGQFMVPTQPHEMLQWLQGMPIRKVSERQLSAGLGIDKVGDVITKAPELLCAMSSNGGHWLISAAMGVADSEDVIGAVDAGPKSISQERSLSTREAGSSAYLHEVLQELCVKVIQLCQEKGQFGRCVTVKLKTFEWDVKQKSNTLKKEVRTERLLYETASELMGAALVPCKKPIRLLGVKVSSFNAVPQGQSTLVAFLAAHPPSALSSQTVEGPGGVWSCSVCTFLNKPSDDACEMCGIFRGKRPREAQQPSRDPKAKKANTGGIEKYLTKAKSGTRFGAPPPRAYRRAADLGDDDDDDGIPVIPDLDDEQEEDLTRQVAAPPTGYVLELRGQRELEEAAGEQKSTSGLRGGGRINPHPEAGIDLSILLSNLLTPAEVEESDVVWDHDVLLQQLASELTAAAEQQQQQKEGGHSQQPASGPPTEAAAAEAFDAPVESNRQRKRNKRREQKKEKWQRNKRKKSSIEDGDSTPAAATGGEASDNTLSASGCKNPLRRERNGMMRADTEARALMSPMVLFDCEFRAQMHTRETISLAQQLMFCYGANKKCAWPLRLVTACPEDGDMHQHLRKNSGLANWVCFTLDHRPLQSICASAPGRFVYLTADSDEVMWSFEPNCVYIIGGLVDKNRHKNITKEKADELGLRTARLPLGEVVDMGEHSKVLTVNHVLEIMAQLWQRQHSKKSVTEDDWREVCLECLPGRKVEPTGSTSSEPGSSGPETKRHKTAADKAEGGSPLKRPRADSGGAVAKKHIKGGPAADQVQQGHHYHSKNKMARAVGAVNEECTVFMSGLPFTTKEADIENALNEGDSAPLKPTSIRLVRDRNGHLKGFAYVDFASHSQAQRAADLLDKRTVHGNKIFARISRPTKPLFEPTTLVMAPIMEEGSSKDEATLDASRILAALHAAGCPGESVTYPRNPEAHLCYVHFEKPEEADKCLALETLPLEGGDDGLVLRIDRSIPKKGPNMGAKAPQPKDKKALLDYKTSGKRERTLFIQNLAFETDENTLESFVKWSMAEQGLVTGCHIVCNKRGKSRGFGYLELATKEAADKVSDTINGCELNGRAIKVSPSDRPITSVLWSVAWRPASPECPMLAVCGQGPELRLYVLEEEKEEEEDSQKVTSSTLKLVKTITTNHTRTLRRVNWLQDGKTLVIASFDASVSLWAVEGSDPDSLLVRHRATIQGHENEVKNACFSPSGRYLATCSRDKTIWVWEECEVLPDRQVDDDEDTPVEGQEIDFECVGILQGHSQDVKSVAWHPCDDNVLFSASYDDTIRVWSRSPDGGDDDWHCIQTLKGNDTTVWALSLIDAGVQPLMISVAGDGAIKAWLQQAKQSELDRPLELPHGTLGLTNWYTSPAFSGYTRTTAVRVEADRDTWECVDTIRVGNGLPVFDVDTVLDATDGTIIAATAGGDNSVRIFAYTLSSTGGHMSANHEEIADSAKLLGRRQTHTSDVNSAAFLPDRRPDGSWLLASVGDDETVKLWKGSMTSNPTETTGGGLPVPLRQELQLDDKFNLSRVCSSYNGHDNEAYKVKYWSDLVAAVLQYEGGVATTCEEIRKWWARYVNPRQALLPSLPTILSVSDDLRTDSQTSRDYAALWALDTSDGEAAVNSGFVSRIANMALGLVWGTTSSTDPLKNVADDTIVFSTKQLTNLAGRVLRRSSSYENSVLTLQEFDRLVDEELAAMSYRRPEFGLSVTATGKTREAVLACMASLNKASVFCEAVGTESGMLRGVKVGSSTAATPAEKANLVHRIAMERIDSMEESLTTAWSKADSRARDHLRAGRKPLALQALKERSIVQGRLDEIGKYRLQLQSSSGMTATAEIQSIVVDALSASTQMAKEQKVSMEQVDRLAEDIQEVQDEIDMVSDAMAAMTLNTGQPTEEDPELQAELERIMKEQEDIEAVERKAQVTSAPAPPTGIIGEKAQHEAVSDTKADSTANSPSRQLAMAEQPV</sequence>
<dbReference type="Gene3D" id="3.90.190.10">
    <property type="entry name" value="Protein tyrosine phosphatase superfamily"/>
    <property type="match status" value="1"/>
</dbReference>
<evidence type="ECO:0000256" key="4">
    <source>
        <dbReference type="ARBA" id="ARBA00022691"/>
    </source>
</evidence>
<evidence type="ECO:0000256" key="6">
    <source>
        <dbReference type="ARBA" id="ARBA00022705"/>
    </source>
</evidence>
<dbReference type="InterPro" id="IPR029302">
    <property type="entry name" value="IFT43"/>
</dbReference>
<evidence type="ECO:0000313" key="26">
    <source>
        <dbReference type="Proteomes" id="UP000591131"/>
    </source>
</evidence>
<dbReference type="Gene3D" id="3.30.70.330">
    <property type="match status" value="2"/>
</dbReference>
<dbReference type="GO" id="GO:0016226">
    <property type="term" value="P:iron-sulfur cluster assembly"/>
    <property type="evidence" value="ECO:0007669"/>
    <property type="project" value="UniProtKB-UniRule"/>
</dbReference>
<dbReference type="InterPro" id="IPR001126">
    <property type="entry name" value="UmuC"/>
</dbReference>
<proteinExistence type="inferred from homology"/>
<evidence type="ECO:0000256" key="18">
    <source>
        <dbReference type="PROSITE-ProRule" id="PRU00221"/>
    </source>
</evidence>
<dbReference type="Gene3D" id="3.30.70.270">
    <property type="match status" value="1"/>
</dbReference>
<dbReference type="InterPro" id="IPR012677">
    <property type="entry name" value="Nucleotide-bd_a/b_plait_sf"/>
</dbReference>
<evidence type="ECO:0000256" key="9">
    <source>
        <dbReference type="ARBA" id="ARBA00022763"/>
    </source>
</evidence>
<dbReference type="GO" id="GO:0032259">
    <property type="term" value="P:methylation"/>
    <property type="evidence" value="ECO:0007669"/>
    <property type="project" value="UniProtKB-KW"/>
</dbReference>
<evidence type="ECO:0000256" key="3">
    <source>
        <dbReference type="ARBA" id="ARBA00022679"/>
    </source>
</evidence>
<dbReference type="SUPFAM" id="SSF52799">
    <property type="entry name" value="(Phosphotyrosine protein) phosphatases II"/>
    <property type="match status" value="1"/>
</dbReference>
<evidence type="ECO:0000256" key="17">
    <source>
        <dbReference type="PROSITE-ProRule" id="PRU00176"/>
    </source>
</evidence>
<dbReference type="InterPro" id="IPR029021">
    <property type="entry name" value="Prot-tyrosine_phosphatase-like"/>
</dbReference>
<evidence type="ECO:0000256" key="16">
    <source>
        <dbReference type="HAMAP-Rule" id="MF_03037"/>
    </source>
</evidence>
<evidence type="ECO:0000256" key="13">
    <source>
        <dbReference type="ARBA" id="ARBA00022932"/>
    </source>
</evidence>
<dbReference type="GO" id="GO:0005634">
    <property type="term" value="C:nucleus"/>
    <property type="evidence" value="ECO:0007669"/>
    <property type="project" value="TreeGrafter"/>
</dbReference>
<dbReference type="GO" id="GO:0006260">
    <property type="term" value="P:DNA replication"/>
    <property type="evidence" value="ECO:0007669"/>
    <property type="project" value="UniProtKB-KW"/>
</dbReference>